<dbReference type="KEGG" id="clx:CLAN_0753"/>
<comment type="function">
    <text evidence="8">Catalyzes the ATP-dependent amidation of deamido-NAD to form NAD. Uses ammonia as a nitrogen source.</text>
</comment>
<comment type="caution">
    <text evidence="8">Lacks conserved residue(s) required for the propagation of feature annotation.</text>
</comment>
<evidence type="ECO:0000256" key="6">
    <source>
        <dbReference type="ARBA" id="ARBA00022842"/>
    </source>
</evidence>
<keyword evidence="2 8" id="KW-0436">Ligase</keyword>
<dbReference type="GO" id="GO:0008795">
    <property type="term" value="F:NAD+ synthase activity"/>
    <property type="evidence" value="ECO:0007669"/>
    <property type="project" value="UniProtKB-UniRule"/>
</dbReference>
<evidence type="ECO:0000256" key="2">
    <source>
        <dbReference type="ARBA" id="ARBA00022598"/>
    </source>
</evidence>
<organism evidence="12 13">
    <name type="scientific">Campylobacter lanienae NCTC 13004</name>
    <dbReference type="NCBI Taxonomy" id="1031753"/>
    <lineage>
        <taxon>Bacteria</taxon>
        <taxon>Pseudomonadati</taxon>
        <taxon>Campylobacterota</taxon>
        <taxon>Epsilonproteobacteria</taxon>
        <taxon>Campylobacterales</taxon>
        <taxon>Campylobacteraceae</taxon>
        <taxon>Campylobacter</taxon>
    </lineage>
</organism>
<dbReference type="GO" id="GO:0004359">
    <property type="term" value="F:glutaminase activity"/>
    <property type="evidence" value="ECO:0007669"/>
    <property type="project" value="InterPro"/>
</dbReference>
<feature type="binding site" evidence="8">
    <location>
        <begin position="30"/>
        <end position="37"/>
    </location>
    <ligand>
        <name>ATP</name>
        <dbReference type="ChEBI" id="CHEBI:30616"/>
    </ligand>
</feature>
<dbReference type="SUPFAM" id="SSF52402">
    <property type="entry name" value="Adenine nucleotide alpha hydrolases-like"/>
    <property type="match status" value="1"/>
</dbReference>
<evidence type="ECO:0000256" key="9">
    <source>
        <dbReference type="RuleBase" id="RU003811"/>
    </source>
</evidence>
<evidence type="ECO:0000256" key="4">
    <source>
        <dbReference type="ARBA" id="ARBA00022741"/>
    </source>
</evidence>
<feature type="binding site" description="in other chain" evidence="8">
    <location>
        <position position="109"/>
    </location>
    <ligand>
        <name>deamido-NAD(+)</name>
        <dbReference type="ChEBI" id="CHEBI:58437"/>
        <note>ligand shared between two neighboring subunits</note>
    </ligand>
</feature>
<keyword evidence="3 8" id="KW-0479">Metal-binding</keyword>
<dbReference type="NCBIfam" id="NF010587">
    <property type="entry name" value="PRK13980.1"/>
    <property type="match status" value="1"/>
</dbReference>
<evidence type="ECO:0000256" key="5">
    <source>
        <dbReference type="ARBA" id="ARBA00022840"/>
    </source>
</evidence>
<dbReference type="InterPro" id="IPR022310">
    <property type="entry name" value="NAD/GMP_synthase"/>
</dbReference>
<evidence type="ECO:0000256" key="1">
    <source>
        <dbReference type="ARBA" id="ARBA00005859"/>
    </source>
</evidence>
<keyword evidence="7 8" id="KW-0520">NAD</keyword>
<evidence type="ECO:0000256" key="3">
    <source>
        <dbReference type="ARBA" id="ARBA00022723"/>
    </source>
</evidence>
<feature type="binding site" evidence="8">
    <location>
        <position position="158"/>
    </location>
    <ligand>
        <name>ATP</name>
        <dbReference type="ChEBI" id="CHEBI:30616"/>
    </ligand>
</feature>
<comment type="subunit">
    <text evidence="8">Homodimer.</text>
</comment>
<reference evidence="13" key="2">
    <citation type="journal article" date="2017" name="Genome Biol. Evol.">
        <title>Comparative genomic analysis identifies a Campylobacter clade deficient in selenium metabolism.</title>
        <authorList>
            <person name="Miller W.G."/>
            <person name="Yee E."/>
            <person name="Lopes B.S."/>
            <person name="Chapman M.H."/>
            <person name="Huynh S."/>
            <person name="Bono J.L."/>
            <person name="Parker C.T."/>
            <person name="Strachan N.J.C."/>
            <person name="Forbes K.J."/>
        </authorList>
    </citation>
    <scope>NUCLEOTIDE SEQUENCE [LARGE SCALE GENOMIC DNA]</scope>
    <source>
        <strain evidence="13">NCTC 13004</strain>
    </source>
</reference>
<dbReference type="Gene3D" id="3.40.50.620">
    <property type="entry name" value="HUPs"/>
    <property type="match status" value="1"/>
</dbReference>
<evidence type="ECO:0000313" key="13">
    <source>
        <dbReference type="Proteomes" id="UP000202031"/>
    </source>
</evidence>
<dbReference type="InterPro" id="IPR022926">
    <property type="entry name" value="NH(3)-dep_NAD(+)_synth"/>
</dbReference>
<dbReference type="HAMAP" id="MF_00193">
    <property type="entry name" value="NadE_ammonia_dep"/>
    <property type="match status" value="1"/>
</dbReference>
<sequence>MENFKLLENKLINFLNSYLKSSKASGFVVGLSGGLDSAVVATLCAKVAPTKALIMPTSNSNKQNLADAIELSKSLKISYEIIDISDILAAFLPFSDKFDRLRVGNITARIRMIILYDHSSQLNSLVVGTSNKSERILGYGTIYGDMACALNPIANIYKSDLFKFASYLSINPNIINKAPSADLWQNQSDESELGYSYKEIDELLKAIENNEDLSKFDSEFKNQIINRISKNSFKLKPPAIPIN</sequence>
<evidence type="ECO:0000256" key="10">
    <source>
        <dbReference type="RuleBase" id="RU003812"/>
    </source>
</evidence>
<keyword evidence="5 8" id="KW-0067">ATP-binding</keyword>
<dbReference type="GO" id="GO:0005524">
    <property type="term" value="F:ATP binding"/>
    <property type="evidence" value="ECO:0007669"/>
    <property type="project" value="UniProtKB-UniRule"/>
</dbReference>
<dbReference type="Pfam" id="PF02540">
    <property type="entry name" value="NAD_synthase"/>
    <property type="match status" value="1"/>
</dbReference>
<proteinExistence type="inferred from homology"/>
<evidence type="ECO:0000256" key="8">
    <source>
        <dbReference type="HAMAP-Rule" id="MF_00193"/>
    </source>
</evidence>
<feature type="binding site" evidence="8">
    <location>
        <position position="134"/>
    </location>
    <ligand>
        <name>Mg(2+)</name>
        <dbReference type="ChEBI" id="CHEBI:18420"/>
    </ligand>
</feature>
<feature type="binding site" evidence="8">
    <location>
        <position position="36"/>
    </location>
    <ligand>
        <name>Mg(2+)</name>
        <dbReference type="ChEBI" id="CHEBI:18420"/>
    </ligand>
</feature>
<dbReference type="GO" id="GO:0005737">
    <property type="term" value="C:cytoplasm"/>
    <property type="evidence" value="ECO:0007669"/>
    <property type="project" value="InterPro"/>
</dbReference>
<dbReference type="EC" id="6.3.1.5" evidence="8 10"/>
<dbReference type="NCBIfam" id="TIGR00552">
    <property type="entry name" value="nadE"/>
    <property type="match status" value="1"/>
</dbReference>
<dbReference type="UniPathway" id="UPA00253">
    <property type="reaction ID" value="UER00333"/>
</dbReference>
<dbReference type="CDD" id="cd00553">
    <property type="entry name" value="NAD_synthase"/>
    <property type="match status" value="1"/>
</dbReference>
<dbReference type="AlphaFoldDB" id="A0A1X9SMQ7"/>
<comment type="similarity">
    <text evidence="1 8 9">Belongs to the NAD synthetase family.</text>
</comment>
<dbReference type="FunFam" id="3.40.50.620:FF:000106">
    <property type="entry name" value="Glutamine-dependent NAD(+) synthetase"/>
    <property type="match status" value="1"/>
</dbReference>
<feature type="binding site" evidence="8">
    <location>
        <position position="180"/>
    </location>
    <ligand>
        <name>ATP</name>
        <dbReference type="ChEBI" id="CHEBI:30616"/>
    </ligand>
</feature>
<name>A0A1X9SMQ7_9BACT</name>
<evidence type="ECO:0000256" key="7">
    <source>
        <dbReference type="ARBA" id="ARBA00023027"/>
    </source>
</evidence>
<dbReference type="Proteomes" id="UP000202031">
    <property type="component" value="Chromosome"/>
</dbReference>
<dbReference type="GO" id="GO:0003952">
    <property type="term" value="F:NAD+ synthase (glutamine-hydrolyzing) activity"/>
    <property type="evidence" value="ECO:0007669"/>
    <property type="project" value="InterPro"/>
</dbReference>
<comment type="pathway">
    <text evidence="8">Cofactor biosynthesis; NAD(+) biosynthesis; NAD(+) from deamido-NAD(+) (ammonia route): step 1/1.</text>
</comment>
<feature type="binding site" evidence="8">
    <location>
        <position position="129"/>
    </location>
    <ligand>
        <name>ATP</name>
        <dbReference type="ChEBI" id="CHEBI:30616"/>
    </ligand>
</feature>
<dbReference type="GO" id="GO:0046872">
    <property type="term" value="F:metal ion binding"/>
    <property type="evidence" value="ECO:0007669"/>
    <property type="project" value="UniProtKB-KW"/>
</dbReference>
<dbReference type="GO" id="GO:0009435">
    <property type="term" value="P:NAD+ biosynthetic process"/>
    <property type="evidence" value="ECO:0007669"/>
    <property type="project" value="UniProtKB-UniRule"/>
</dbReference>
<dbReference type="PANTHER" id="PTHR23090">
    <property type="entry name" value="NH 3 /GLUTAMINE-DEPENDENT NAD + SYNTHETASE"/>
    <property type="match status" value="1"/>
</dbReference>
<dbReference type="EMBL" id="CP015578">
    <property type="protein sequence ID" value="ARQ97500.1"/>
    <property type="molecule type" value="Genomic_DNA"/>
</dbReference>
<keyword evidence="6 8" id="KW-0460">Magnesium</keyword>
<keyword evidence="4 8" id="KW-0547">Nucleotide-binding</keyword>
<protein>
    <recommendedName>
        <fullName evidence="8 10">NH(3)-dependent NAD(+) synthetase</fullName>
        <ecNumber evidence="8 10">6.3.1.5</ecNumber>
    </recommendedName>
</protein>
<comment type="catalytic activity">
    <reaction evidence="8 10">
        <text>deamido-NAD(+) + NH4(+) + ATP = AMP + diphosphate + NAD(+) + H(+)</text>
        <dbReference type="Rhea" id="RHEA:21188"/>
        <dbReference type="ChEBI" id="CHEBI:15378"/>
        <dbReference type="ChEBI" id="CHEBI:28938"/>
        <dbReference type="ChEBI" id="CHEBI:30616"/>
        <dbReference type="ChEBI" id="CHEBI:33019"/>
        <dbReference type="ChEBI" id="CHEBI:57540"/>
        <dbReference type="ChEBI" id="CHEBI:58437"/>
        <dbReference type="ChEBI" id="CHEBI:456215"/>
        <dbReference type="EC" id="6.3.1.5"/>
    </reaction>
</comment>
<dbReference type="InterPro" id="IPR003694">
    <property type="entry name" value="NAD_synthase"/>
</dbReference>
<evidence type="ECO:0000313" key="12">
    <source>
        <dbReference type="EMBL" id="ARQ97500.1"/>
    </source>
</evidence>
<gene>
    <name evidence="8 12" type="primary">nadE</name>
    <name evidence="12" type="ORF">CLAN_0753</name>
</gene>
<accession>A0A1X9SMQ7</accession>
<evidence type="ECO:0000259" key="11">
    <source>
        <dbReference type="Pfam" id="PF02540"/>
    </source>
</evidence>
<dbReference type="PANTHER" id="PTHR23090:SF9">
    <property type="entry name" value="GLUTAMINE-DEPENDENT NAD(+) SYNTHETASE"/>
    <property type="match status" value="1"/>
</dbReference>
<reference evidence="13" key="1">
    <citation type="journal article" date="2017" name="Genome Biol. Evol.">
        <title>Comparative Genomic Analysis Identifies a Campylobacter Clade Deficient in Selenium Metabolism.</title>
        <authorList>
            <person name="Miller W.G."/>
            <person name="Yee E."/>
            <person name="Lopes B.S."/>
            <person name="Chapman M.H."/>
            <person name="Huynh S."/>
            <person name="Bono J.L."/>
            <person name="Parker C.T."/>
            <person name="Strachan N.J.C."/>
            <person name="Forbes K.J."/>
        </authorList>
    </citation>
    <scope>NUCLEOTIDE SEQUENCE [LARGE SCALE GENOMIC DNA]</scope>
    <source>
        <strain evidence="13">NCTC 13004</strain>
    </source>
</reference>
<feature type="domain" description="NAD/GMP synthase" evidence="11">
    <location>
        <begin position="9"/>
        <end position="238"/>
    </location>
</feature>
<dbReference type="InterPro" id="IPR014729">
    <property type="entry name" value="Rossmann-like_a/b/a_fold"/>
</dbReference>